<dbReference type="GO" id="GO:0003700">
    <property type="term" value="F:DNA-binding transcription factor activity"/>
    <property type="evidence" value="ECO:0007669"/>
    <property type="project" value="InterPro"/>
</dbReference>
<dbReference type="Proteomes" id="UP000823900">
    <property type="component" value="Unassembled WGS sequence"/>
</dbReference>
<dbReference type="InterPro" id="IPR011711">
    <property type="entry name" value="GntR_C"/>
</dbReference>
<dbReference type="SUPFAM" id="SSF46785">
    <property type="entry name" value="Winged helix' DNA-binding domain"/>
    <property type="match status" value="1"/>
</dbReference>
<accession>A0A9D2HED3</accession>
<dbReference type="InterPro" id="IPR000524">
    <property type="entry name" value="Tscrpt_reg_HTH_GntR"/>
</dbReference>
<dbReference type="InterPro" id="IPR036388">
    <property type="entry name" value="WH-like_DNA-bd_sf"/>
</dbReference>
<dbReference type="AlphaFoldDB" id="A0A9D2HED3"/>
<dbReference type="InterPro" id="IPR036390">
    <property type="entry name" value="WH_DNA-bd_sf"/>
</dbReference>
<keyword evidence="2" id="KW-0238">DNA-binding</keyword>
<sequence length="260" mass="30504">MENMQKGQDAGDKVKLEQYISVSLVDVVTDKIRSNIYSGKYLPGQRLIVREISEELGVSHTPVKDALNRLVSEGYVVALPRRSMVVKEYSNIEFIDNYDQRMMIELYYADEIMKRAKEDPSMLEDMEECYNDMEKFVSSNGELTGLTWVNCETRFHRRYMEGCSNRRLYDLYCKLDTNKSSYMTYLNNNKLPLSLEFLKMNNKEHKELMEAIRLSDSKRFCQVVYGHLIRSCAVYAIDEASQKRFEQMKENAERFIAKIS</sequence>
<dbReference type="Gene3D" id="1.20.120.530">
    <property type="entry name" value="GntR ligand-binding domain-like"/>
    <property type="match status" value="1"/>
</dbReference>
<proteinExistence type="predicted"/>
<evidence type="ECO:0000256" key="1">
    <source>
        <dbReference type="ARBA" id="ARBA00023015"/>
    </source>
</evidence>
<keyword evidence="3" id="KW-0804">Transcription</keyword>
<reference evidence="5" key="2">
    <citation type="submission" date="2021-04" db="EMBL/GenBank/DDBJ databases">
        <authorList>
            <person name="Gilroy R."/>
        </authorList>
    </citation>
    <scope>NUCLEOTIDE SEQUENCE</scope>
    <source>
        <strain evidence="5">CHK178-16964</strain>
    </source>
</reference>
<dbReference type="SUPFAM" id="SSF48008">
    <property type="entry name" value="GntR ligand-binding domain-like"/>
    <property type="match status" value="1"/>
</dbReference>
<evidence type="ECO:0000259" key="4">
    <source>
        <dbReference type="PROSITE" id="PS50949"/>
    </source>
</evidence>
<evidence type="ECO:0000256" key="2">
    <source>
        <dbReference type="ARBA" id="ARBA00023125"/>
    </source>
</evidence>
<dbReference type="PANTHER" id="PTHR43537">
    <property type="entry name" value="TRANSCRIPTIONAL REGULATOR, GNTR FAMILY"/>
    <property type="match status" value="1"/>
</dbReference>
<feature type="domain" description="HTH gntR-type" evidence="4">
    <location>
        <begin position="22"/>
        <end position="89"/>
    </location>
</feature>
<dbReference type="CDD" id="cd07377">
    <property type="entry name" value="WHTH_GntR"/>
    <property type="match status" value="1"/>
</dbReference>
<name>A0A9D2HED3_9FIRM</name>
<evidence type="ECO:0000313" key="6">
    <source>
        <dbReference type="Proteomes" id="UP000823900"/>
    </source>
</evidence>
<dbReference type="GO" id="GO:0003677">
    <property type="term" value="F:DNA binding"/>
    <property type="evidence" value="ECO:0007669"/>
    <property type="project" value="UniProtKB-KW"/>
</dbReference>
<dbReference type="Pfam" id="PF07729">
    <property type="entry name" value="FCD"/>
    <property type="match status" value="1"/>
</dbReference>
<comment type="caution">
    <text evidence="5">The sequence shown here is derived from an EMBL/GenBank/DDBJ whole genome shotgun (WGS) entry which is preliminary data.</text>
</comment>
<gene>
    <name evidence="5" type="ORF">IAA07_00535</name>
</gene>
<dbReference type="EMBL" id="DWZA01000004">
    <property type="protein sequence ID" value="HJA70051.1"/>
    <property type="molecule type" value="Genomic_DNA"/>
</dbReference>
<keyword evidence="1" id="KW-0805">Transcription regulation</keyword>
<reference evidence="5" key="1">
    <citation type="journal article" date="2021" name="PeerJ">
        <title>Extensive microbial diversity within the chicken gut microbiome revealed by metagenomics and culture.</title>
        <authorList>
            <person name="Gilroy R."/>
            <person name="Ravi A."/>
            <person name="Getino M."/>
            <person name="Pursley I."/>
            <person name="Horton D.L."/>
            <person name="Alikhan N.F."/>
            <person name="Baker D."/>
            <person name="Gharbi K."/>
            <person name="Hall N."/>
            <person name="Watson M."/>
            <person name="Adriaenssens E.M."/>
            <person name="Foster-Nyarko E."/>
            <person name="Jarju S."/>
            <person name="Secka A."/>
            <person name="Antonio M."/>
            <person name="Oren A."/>
            <person name="Chaudhuri R.R."/>
            <person name="La Ragione R."/>
            <person name="Hildebrand F."/>
            <person name="Pallen M.J."/>
        </authorList>
    </citation>
    <scope>NUCLEOTIDE SEQUENCE</scope>
    <source>
        <strain evidence="5">CHK178-16964</strain>
    </source>
</reference>
<dbReference type="Gene3D" id="1.10.10.10">
    <property type="entry name" value="Winged helix-like DNA-binding domain superfamily/Winged helix DNA-binding domain"/>
    <property type="match status" value="1"/>
</dbReference>
<evidence type="ECO:0000313" key="5">
    <source>
        <dbReference type="EMBL" id="HJA70051.1"/>
    </source>
</evidence>
<evidence type="ECO:0000256" key="3">
    <source>
        <dbReference type="ARBA" id="ARBA00023163"/>
    </source>
</evidence>
<organism evidence="5 6">
    <name type="scientific">Candidatus Lachnoclostridium stercoravium</name>
    <dbReference type="NCBI Taxonomy" id="2838633"/>
    <lineage>
        <taxon>Bacteria</taxon>
        <taxon>Bacillati</taxon>
        <taxon>Bacillota</taxon>
        <taxon>Clostridia</taxon>
        <taxon>Lachnospirales</taxon>
        <taxon>Lachnospiraceae</taxon>
    </lineage>
</organism>
<dbReference type="PROSITE" id="PS50949">
    <property type="entry name" value="HTH_GNTR"/>
    <property type="match status" value="1"/>
</dbReference>
<dbReference type="InterPro" id="IPR008920">
    <property type="entry name" value="TF_FadR/GntR_C"/>
</dbReference>
<protein>
    <submittedName>
        <fullName evidence="5">GntR family transcriptional regulator</fullName>
    </submittedName>
</protein>
<dbReference type="SMART" id="SM00345">
    <property type="entry name" value="HTH_GNTR"/>
    <property type="match status" value="1"/>
</dbReference>
<dbReference type="Pfam" id="PF00392">
    <property type="entry name" value="GntR"/>
    <property type="match status" value="1"/>
</dbReference>
<dbReference type="PANTHER" id="PTHR43537:SF24">
    <property type="entry name" value="GLUCONATE OPERON TRANSCRIPTIONAL REPRESSOR"/>
    <property type="match status" value="1"/>
</dbReference>